<evidence type="ECO:0000313" key="7">
    <source>
        <dbReference type="EnsemblMetazoa" id="PPA10499.1"/>
    </source>
</evidence>
<dbReference type="GO" id="GO:0005459">
    <property type="term" value="F:UDP-galactose transmembrane transporter activity"/>
    <property type="evidence" value="ECO:0000318"/>
    <property type="project" value="GO_Central"/>
</dbReference>
<dbReference type="SUPFAM" id="SSF103481">
    <property type="entry name" value="Multidrug resistance efflux transporter EmrE"/>
    <property type="match status" value="1"/>
</dbReference>
<evidence type="ECO:0000256" key="4">
    <source>
        <dbReference type="ARBA" id="ARBA00022692"/>
    </source>
</evidence>
<evidence type="ECO:0000313" key="8">
    <source>
        <dbReference type="Proteomes" id="UP000005239"/>
    </source>
</evidence>
<protein>
    <submittedName>
        <fullName evidence="7">Nstp-5</fullName>
    </submittedName>
</protein>
<evidence type="ECO:0000256" key="5">
    <source>
        <dbReference type="ARBA" id="ARBA00022989"/>
    </source>
</evidence>
<dbReference type="GO" id="GO:0000139">
    <property type="term" value="C:Golgi membrane"/>
    <property type="evidence" value="ECO:0000318"/>
    <property type="project" value="GO_Central"/>
</dbReference>
<dbReference type="GO" id="GO:0072334">
    <property type="term" value="P:UDP-galactose transmembrane transport"/>
    <property type="evidence" value="ECO:0000318"/>
    <property type="project" value="GO_Central"/>
</dbReference>
<comment type="similarity">
    <text evidence="2">Belongs to the nucleotide-sugar transporter family. SLC35A subfamily.</text>
</comment>
<keyword evidence="5" id="KW-1133">Transmembrane helix</keyword>
<dbReference type="InterPro" id="IPR007271">
    <property type="entry name" value="Nuc_sug_transpt"/>
</dbReference>
<evidence type="ECO:0000256" key="1">
    <source>
        <dbReference type="ARBA" id="ARBA00004141"/>
    </source>
</evidence>
<gene>
    <name evidence="7" type="primary">WBGene00100053</name>
</gene>
<keyword evidence="4" id="KW-0812">Transmembrane</keyword>
<dbReference type="Proteomes" id="UP000005239">
    <property type="component" value="Unassembled WGS sequence"/>
</dbReference>
<dbReference type="PANTHER" id="PTHR10231">
    <property type="entry name" value="NUCLEOTIDE-SUGAR TRANSMEMBRANE TRANSPORTER"/>
    <property type="match status" value="1"/>
</dbReference>
<accession>A0A8R1U7T1</accession>
<organism evidence="7 8">
    <name type="scientific">Pristionchus pacificus</name>
    <name type="common">Parasitic nematode worm</name>
    <dbReference type="NCBI Taxonomy" id="54126"/>
    <lineage>
        <taxon>Eukaryota</taxon>
        <taxon>Metazoa</taxon>
        <taxon>Ecdysozoa</taxon>
        <taxon>Nematoda</taxon>
        <taxon>Chromadorea</taxon>
        <taxon>Rhabditida</taxon>
        <taxon>Rhabditina</taxon>
        <taxon>Diplogasteromorpha</taxon>
        <taxon>Diplogasteroidea</taxon>
        <taxon>Neodiplogasteridae</taxon>
        <taxon>Pristionchus</taxon>
    </lineage>
</organism>
<accession>A0A2A6BXM3</accession>
<keyword evidence="3" id="KW-0762">Sugar transport</keyword>
<dbReference type="EnsemblMetazoa" id="PPA10499.1">
    <property type="protein sequence ID" value="PPA10499.1"/>
    <property type="gene ID" value="WBGene00100053"/>
</dbReference>
<reference evidence="8" key="1">
    <citation type="journal article" date="2008" name="Nat. Genet.">
        <title>The Pristionchus pacificus genome provides a unique perspective on nematode lifestyle and parasitism.</title>
        <authorList>
            <person name="Dieterich C."/>
            <person name="Clifton S.W."/>
            <person name="Schuster L.N."/>
            <person name="Chinwalla A."/>
            <person name="Delehaunty K."/>
            <person name="Dinkelacker I."/>
            <person name="Fulton L."/>
            <person name="Fulton R."/>
            <person name="Godfrey J."/>
            <person name="Minx P."/>
            <person name="Mitreva M."/>
            <person name="Roeseler W."/>
            <person name="Tian H."/>
            <person name="Witte H."/>
            <person name="Yang S.P."/>
            <person name="Wilson R.K."/>
            <person name="Sommer R.J."/>
        </authorList>
    </citation>
    <scope>NUCLEOTIDE SEQUENCE [LARGE SCALE GENOMIC DNA]</scope>
    <source>
        <strain evidence="8">PS312</strain>
    </source>
</reference>
<dbReference type="InterPro" id="IPR037185">
    <property type="entry name" value="EmrE-like"/>
</dbReference>
<reference evidence="7" key="2">
    <citation type="submission" date="2022-06" db="UniProtKB">
        <authorList>
            <consortium name="EnsemblMetazoa"/>
        </authorList>
    </citation>
    <scope>IDENTIFICATION</scope>
    <source>
        <strain evidence="7">PS312</strain>
    </source>
</reference>
<dbReference type="AlphaFoldDB" id="A0A2A6BXM3"/>
<keyword evidence="3" id="KW-0813">Transport</keyword>
<dbReference type="OrthoDB" id="408493at2759"/>
<evidence type="ECO:0000256" key="6">
    <source>
        <dbReference type="ARBA" id="ARBA00023136"/>
    </source>
</evidence>
<comment type="subcellular location">
    <subcellularLocation>
        <location evidence="1">Membrane</location>
        <topology evidence="1">Multi-pass membrane protein</topology>
    </subcellularLocation>
</comment>
<evidence type="ECO:0000256" key="3">
    <source>
        <dbReference type="ARBA" id="ARBA00022597"/>
    </source>
</evidence>
<dbReference type="NCBIfam" id="TIGR00803">
    <property type="entry name" value="nst"/>
    <property type="match status" value="1"/>
</dbReference>
<keyword evidence="6" id="KW-0472">Membrane</keyword>
<keyword evidence="8" id="KW-1185">Reference proteome</keyword>
<name>A0A2A6BXM3_PRIPA</name>
<proteinExistence type="inferred from homology"/>
<sequence>MISEDTLQKTIKYSSLVVLVLQSTCATITVFYGETIKFVASIIMCCVFHKSLAKGLSDIYTECVHYRKELVKVLIPAAIYTIQNILVYVALDNLPSATFMVTYQFKIFTTALFAVIVLKRRLSLIQWIALFVLFCGIAIVQVDGKLSEARKKADNSSLNSTEINKTEEGNSIVGFVSVLIACVLSGFAGIYFEKILKKSTVSLWVRNVQMAGPSIVFSLLCAFGKDYSEIFKDGYNPVSVSSNMMKGFDWKVWVMVVINAFGGIVVAIVIKFADNILKAFATSFSIIINCVIAYFWFGFDPSYLFLLGGILVIAAVFGYSLFPNKTAKKSVDTEEGNTTEETFPVFRRENECLRGCCFWFCAFRYNLFLWILKMNYYLEKFIVNIPANCSFSIDHSYPYLYAVHYTKRKNDPLSRIIAHTRIDQPTASEYPSDLESKLKELRENRIKQKKEELAKFCSMNVDYLACDITLQTRELAKKFLIDLLLANELPVHSYHIGRIKNHLELMHPEIFTDILSEEHTTLEYLDSPNWSSIVGSVSREPEGIEKLREIVGISPFFGATFYQGFAKLFEDDFIKNERAKRGRI</sequence>
<dbReference type="Pfam" id="PF04142">
    <property type="entry name" value="Nuc_sug_transp"/>
    <property type="match status" value="1"/>
</dbReference>
<evidence type="ECO:0000256" key="2">
    <source>
        <dbReference type="ARBA" id="ARBA00009976"/>
    </source>
</evidence>